<dbReference type="SUPFAM" id="SSF159888">
    <property type="entry name" value="YdhG-like"/>
    <property type="match status" value="1"/>
</dbReference>
<accession>A0A3T0EC70</accession>
<gene>
    <name evidence="1" type="ORF">X907_2369</name>
</gene>
<protein>
    <submittedName>
        <fullName evidence="1">Uncharacterized protein</fullName>
    </submittedName>
</protein>
<evidence type="ECO:0000313" key="2">
    <source>
        <dbReference type="Proteomes" id="UP000286954"/>
    </source>
</evidence>
<dbReference type="Proteomes" id="UP000286954">
    <property type="component" value="Chromosome"/>
</dbReference>
<dbReference type="KEGG" id="gak:X907_2369"/>
<dbReference type="EMBL" id="CP018911">
    <property type="protein sequence ID" value="AZU04884.1"/>
    <property type="molecule type" value="Genomic_DNA"/>
</dbReference>
<evidence type="ECO:0000313" key="1">
    <source>
        <dbReference type="EMBL" id="AZU04884.1"/>
    </source>
</evidence>
<sequence>MSADAYFDKLDREKATAPLAREVRGWIRARAPHLTELMKWGYPWYQGEALVCAIVPHKAHINLQFSRGAELAAHVRVEGSGKALRHVKIYAADDLDEGLAVILAEAVALDRA</sequence>
<name>A0A3T0EC70_9PROT</name>
<dbReference type="RefSeq" id="WP_127568208.1">
    <property type="nucleotide sequence ID" value="NZ_BMFB01000001.1"/>
</dbReference>
<dbReference type="OrthoDB" id="7619808at2"/>
<dbReference type="Pfam" id="PF08818">
    <property type="entry name" value="DUF1801"/>
    <property type="match status" value="1"/>
</dbReference>
<keyword evidence="2" id="KW-1185">Reference proteome</keyword>
<dbReference type="Gene3D" id="3.90.1150.200">
    <property type="match status" value="1"/>
</dbReference>
<dbReference type="AlphaFoldDB" id="A0A3T0EC70"/>
<proteinExistence type="predicted"/>
<organism evidence="1 2">
    <name type="scientific">Glycocaulis alkaliphilus</name>
    <dbReference type="NCBI Taxonomy" id="1434191"/>
    <lineage>
        <taxon>Bacteria</taxon>
        <taxon>Pseudomonadati</taxon>
        <taxon>Pseudomonadota</taxon>
        <taxon>Alphaproteobacteria</taxon>
        <taxon>Maricaulales</taxon>
        <taxon>Maricaulaceae</taxon>
        <taxon>Glycocaulis</taxon>
    </lineage>
</organism>
<dbReference type="InterPro" id="IPR014922">
    <property type="entry name" value="YdhG-like"/>
</dbReference>
<reference evidence="1 2" key="1">
    <citation type="submission" date="2016-12" db="EMBL/GenBank/DDBJ databases">
        <title>The genome of dimorphic prosthecate Glycocaulis alkaliphilus 6b-8t, isolated from crude oil dictates its adaptability in petroleum environments.</title>
        <authorList>
            <person name="Wu X.-L."/>
            <person name="Geng S."/>
        </authorList>
    </citation>
    <scope>NUCLEOTIDE SEQUENCE [LARGE SCALE GENOMIC DNA]</scope>
    <source>
        <strain evidence="1 2">6B-8</strain>
    </source>
</reference>